<dbReference type="AlphaFoldDB" id="A0A7Y9UKF5"/>
<reference evidence="1 2" key="1">
    <citation type="submission" date="2020-07" db="EMBL/GenBank/DDBJ databases">
        <title>Sequencing the genomes of 1000 actinobacteria strains.</title>
        <authorList>
            <person name="Klenk H.-P."/>
        </authorList>
    </citation>
    <scope>NUCLEOTIDE SEQUENCE [LARGE SCALE GENOMIC DNA]</scope>
    <source>
        <strain evidence="1 2">DSM 24552</strain>
    </source>
</reference>
<gene>
    <name evidence="1" type="ORF">BJ989_001637</name>
</gene>
<comment type="caution">
    <text evidence="1">The sequence shown here is derived from an EMBL/GenBank/DDBJ whole genome shotgun (WGS) entry which is preliminary data.</text>
</comment>
<organism evidence="1 2">
    <name type="scientific">Nocardioides perillae</name>
    <dbReference type="NCBI Taxonomy" id="1119534"/>
    <lineage>
        <taxon>Bacteria</taxon>
        <taxon>Bacillati</taxon>
        <taxon>Actinomycetota</taxon>
        <taxon>Actinomycetes</taxon>
        <taxon>Propionibacteriales</taxon>
        <taxon>Nocardioidaceae</taxon>
        <taxon>Nocardioides</taxon>
    </lineage>
</organism>
<keyword evidence="2" id="KW-1185">Reference proteome</keyword>
<proteinExistence type="predicted"/>
<dbReference type="Proteomes" id="UP000544110">
    <property type="component" value="Unassembled WGS sequence"/>
</dbReference>
<name>A0A7Y9UKF5_9ACTN</name>
<accession>A0A7Y9UKF5</accession>
<evidence type="ECO:0008006" key="3">
    <source>
        <dbReference type="Google" id="ProtNLM"/>
    </source>
</evidence>
<evidence type="ECO:0000313" key="2">
    <source>
        <dbReference type="Proteomes" id="UP000544110"/>
    </source>
</evidence>
<protein>
    <recommendedName>
        <fullName evidence="3">Phage shock protein B</fullName>
    </recommendedName>
</protein>
<sequence length="74" mass="7931">MNELVVPGIVLALSLAAASLLCLRPMVRGQHGGLARNTRATASPSSDPEELGRLRGEFEELRAELVAHRRAAID</sequence>
<dbReference type="EMBL" id="JACCAC010000001">
    <property type="protein sequence ID" value="NYG55333.1"/>
    <property type="molecule type" value="Genomic_DNA"/>
</dbReference>
<evidence type="ECO:0000313" key="1">
    <source>
        <dbReference type="EMBL" id="NYG55333.1"/>
    </source>
</evidence>
<dbReference type="RefSeq" id="WP_179517795.1">
    <property type="nucleotide sequence ID" value="NZ_JACCAC010000001.1"/>
</dbReference>